<keyword evidence="2" id="KW-1185">Reference proteome</keyword>
<dbReference type="Gene3D" id="3.90.190.10">
    <property type="entry name" value="Protein tyrosine phosphatase superfamily"/>
    <property type="match status" value="1"/>
</dbReference>
<reference evidence="1 2" key="1">
    <citation type="submission" date="2021-01" db="EMBL/GenBank/DDBJ databases">
        <title>Whole genome shotgun sequence of Actinoplanes lobatus NBRC 12513.</title>
        <authorList>
            <person name="Komaki H."/>
            <person name="Tamura T."/>
        </authorList>
    </citation>
    <scope>NUCLEOTIDE SEQUENCE [LARGE SCALE GENOMIC DNA]</scope>
    <source>
        <strain evidence="1 2">NBRC 12513</strain>
    </source>
</reference>
<dbReference type="Pfam" id="PF13350">
    <property type="entry name" value="Y_phosphatase3"/>
    <property type="match status" value="1"/>
</dbReference>
<dbReference type="Proteomes" id="UP000631312">
    <property type="component" value="Unassembled WGS sequence"/>
</dbReference>
<accession>A0ABQ4ATU1</accession>
<sequence length="248" mass="26658">MSAAIPAGACWQTVAVIDRHLDWDGCWNVRDLGGLPAGDGRAVRHGAVVRADSLDRLSPAGWVSLHDHGIRTVVDLREPDEWTAAVTRPEGITVVRVPLDDNDDAEFWYSIIDDDVDGTPLYYRPFLERKAARCVAAVTVVARAVPGGVVVHCGIGRDRTGLVSLLLLALAGVGAEAIIDDYTVSEERLRRYFEDDDDPVAARLASRGTTIAEALNELLGAIDVEACLLAAGLMPGDLAALRERLLAD</sequence>
<protein>
    <submittedName>
        <fullName evidence="1">Protein-tyrosine-phosphatase</fullName>
    </submittedName>
</protein>
<name>A0ABQ4ATU1_9ACTN</name>
<comment type="caution">
    <text evidence="1">The sequence shown here is derived from an EMBL/GenBank/DDBJ whole genome shotgun (WGS) entry which is preliminary data.</text>
</comment>
<dbReference type="PROSITE" id="PS00383">
    <property type="entry name" value="TYR_PHOSPHATASE_1"/>
    <property type="match status" value="1"/>
</dbReference>
<dbReference type="EMBL" id="BOMP01000129">
    <property type="protein sequence ID" value="GIE44464.1"/>
    <property type="molecule type" value="Genomic_DNA"/>
</dbReference>
<dbReference type="InterPro" id="IPR026893">
    <property type="entry name" value="Tyr/Ser_Pase_IphP-type"/>
</dbReference>
<organism evidence="1 2">
    <name type="scientific">Actinoplanes lobatus</name>
    <dbReference type="NCBI Taxonomy" id="113568"/>
    <lineage>
        <taxon>Bacteria</taxon>
        <taxon>Bacillati</taxon>
        <taxon>Actinomycetota</taxon>
        <taxon>Actinomycetes</taxon>
        <taxon>Micromonosporales</taxon>
        <taxon>Micromonosporaceae</taxon>
        <taxon>Actinoplanes</taxon>
    </lineage>
</organism>
<evidence type="ECO:0000313" key="2">
    <source>
        <dbReference type="Proteomes" id="UP000631312"/>
    </source>
</evidence>
<dbReference type="SUPFAM" id="SSF52799">
    <property type="entry name" value="(Phosphotyrosine protein) phosphatases II"/>
    <property type="match status" value="1"/>
</dbReference>
<gene>
    <name evidence="1" type="ORF">Alo02nite_73620</name>
</gene>
<dbReference type="InterPro" id="IPR016130">
    <property type="entry name" value="Tyr_Pase_AS"/>
</dbReference>
<dbReference type="InterPro" id="IPR029021">
    <property type="entry name" value="Prot-tyrosine_phosphatase-like"/>
</dbReference>
<proteinExistence type="predicted"/>
<evidence type="ECO:0000313" key="1">
    <source>
        <dbReference type="EMBL" id="GIE44464.1"/>
    </source>
</evidence>